<keyword evidence="2" id="KW-0285">Flavoprotein</keyword>
<dbReference type="InterPro" id="IPR000960">
    <property type="entry name" value="Flavin_mOase"/>
</dbReference>
<keyword evidence="4" id="KW-0521">NADP</keyword>
<dbReference type="GO" id="GO:0050661">
    <property type="term" value="F:NADP binding"/>
    <property type="evidence" value="ECO:0007669"/>
    <property type="project" value="InterPro"/>
</dbReference>
<dbReference type="InterPro" id="IPR036188">
    <property type="entry name" value="FAD/NAD-bd_sf"/>
</dbReference>
<comment type="similarity">
    <text evidence="1">Belongs to the FMO family.</text>
</comment>
<dbReference type="OrthoDB" id="66881at2759"/>
<keyword evidence="7" id="KW-1185">Reference proteome</keyword>
<gene>
    <name evidence="6" type="ORF">Amon01_000372100</name>
</gene>
<protein>
    <submittedName>
        <fullName evidence="6">Unnamed protein product</fullName>
    </submittedName>
</protein>
<dbReference type="PANTHER" id="PTHR23023">
    <property type="entry name" value="DIMETHYLANILINE MONOOXYGENASE"/>
    <property type="match status" value="1"/>
</dbReference>
<evidence type="ECO:0000256" key="2">
    <source>
        <dbReference type="ARBA" id="ARBA00022630"/>
    </source>
</evidence>
<dbReference type="InterPro" id="IPR050346">
    <property type="entry name" value="FMO-like"/>
</dbReference>
<dbReference type="InterPro" id="IPR020946">
    <property type="entry name" value="Flavin_mOase-like"/>
</dbReference>
<evidence type="ECO:0000256" key="5">
    <source>
        <dbReference type="ARBA" id="ARBA00023002"/>
    </source>
</evidence>
<dbReference type="SUPFAM" id="SSF51905">
    <property type="entry name" value="FAD/NAD(P)-binding domain"/>
    <property type="match status" value="1"/>
</dbReference>
<evidence type="ECO:0000256" key="3">
    <source>
        <dbReference type="ARBA" id="ARBA00022827"/>
    </source>
</evidence>
<dbReference type="Pfam" id="PF00743">
    <property type="entry name" value="FMO-like"/>
    <property type="match status" value="3"/>
</dbReference>
<dbReference type="PRINTS" id="PR00370">
    <property type="entry name" value="FMOXYGENASE"/>
</dbReference>
<dbReference type="Gene3D" id="3.50.50.60">
    <property type="entry name" value="FAD/NAD(P)-binding domain"/>
    <property type="match status" value="2"/>
</dbReference>
<dbReference type="GO" id="GO:0004499">
    <property type="term" value="F:N,N-dimethylaniline monooxygenase activity"/>
    <property type="evidence" value="ECO:0007669"/>
    <property type="project" value="InterPro"/>
</dbReference>
<dbReference type="EMBL" id="BSXU01001645">
    <property type="protein sequence ID" value="GMG29563.1"/>
    <property type="molecule type" value="Genomic_DNA"/>
</dbReference>
<evidence type="ECO:0000256" key="4">
    <source>
        <dbReference type="ARBA" id="ARBA00022857"/>
    </source>
</evidence>
<dbReference type="Proteomes" id="UP001165063">
    <property type="component" value="Unassembled WGS sequence"/>
</dbReference>
<dbReference type="AlphaFoldDB" id="A0A9W6YRY2"/>
<accession>A0A9W6YRY2</accession>
<comment type="caution">
    <text evidence="6">The sequence shown here is derived from an EMBL/GenBank/DDBJ whole genome shotgun (WGS) entry which is preliminary data.</text>
</comment>
<keyword evidence="3" id="KW-0274">FAD</keyword>
<evidence type="ECO:0000313" key="7">
    <source>
        <dbReference type="Proteomes" id="UP001165063"/>
    </source>
</evidence>
<sequence>MSFIKNVKRVAVIGGGPCGVATVKALLKEKSFDKVVAFERRQNTGGLWNYYNETYDDQKLDVPSVDPHTNLQTPFKVSKDNYVWPSAIYELLDTNVPYKIMEYHDFHFPKDSPIFPLKSSVLEYIQAYSKEVEDKVQFNTNVVDVSLTPESKYSITYRNVVDSTEGGVKESQESQHSDKVEEFDAVLIAAGHYDQPFVPDRPGLKEYSEKYPGSVSHAKSYKHPRQFKNVQGNILIIGNSASGSDLAYQLATGLHRPIYKSARSKSQLPAGSSEFIKTVGDVESVDPETKDVKLVDGTVIPNVERILYATGYLRHFPFLRSFNESETPFITNGSRVERLYRQCLSYDHPTLSFIALPRYILPTRISEAQASWLAKVYSGKIPLPSKETMIKEEEKLIKEKGTGAAFHNLFYPEDVFYSLAFNKEIETVPGWEDALVPCRWTEEELLYRANATPMKEAFIEYKEKTGKLATTLEELEEGVGYKPDPIDRSEFPHLKNLN</sequence>
<keyword evidence="5" id="KW-0560">Oxidoreductase</keyword>
<dbReference type="GO" id="GO:0050660">
    <property type="term" value="F:flavin adenine dinucleotide binding"/>
    <property type="evidence" value="ECO:0007669"/>
    <property type="project" value="InterPro"/>
</dbReference>
<evidence type="ECO:0000313" key="6">
    <source>
        <dbReference type="EMBL" id="GMG29563.1"/>
    </source>
</evidence>
<reference evidence="6" key="1">
    <citation type="submission" date="2023-04" db="EMBL/GenBank/DDBJ databases">
        <title>Ambrosiozyma monospora NBRC 1965.</title>
        <authorList>
            <person name="Ichikawa N."/>
            <person name="Sato H."/>
            <person name="Tonouchi N."/>
        </authorList>
    </citation>
    <scope>NUCLEOTIDE SEQUENCE</scope>
    <source>
        <strain evidence="6">NBRC 1965</strain>
    </source>
</reference>
<proteinExistence type="inferred from homology"/>
<organism evidence="6 7">
    <name type="scientific">Ambrosiozyma monospora</name>
    <name type="common">Yeast</name>
    <name type="synonym">Endomycopsis monosporus</name>
    <dbReference type="NCBI Taxonomy" id="43982"/>
    <lineage>
        <taxon>Eukaryota</taxon>
        <taxon>Fungi</taxon>
        <taxon>Dikarya</taxon>
        <taxon>Ascomycota</taxon>
        <taxon>Saccharomycotina</taxon>
        <taxon>Pichiomycetes</taxon>
        <taxon>Pichiales</taxon>
        <taxon>Pichiaceae</taxon>
        <taxon>Ambrosiozyma</taxon>
    </lineage>
</organism>
<evidence type="ECO:0000256" key="1">
    <source>
        <dbReference type="ARBA" id="ARBA00009183"/>
    </source>
</evidence>
<name>A0A9W6YRY2_AMBMO</name>